<sequence>MRWFAAGRGGLDVVAGLGPRQYQATTFQQLIGLQHRHGAEAVGLAALADGGDALPRLPEAARYLLLQLICQLAVKGHGKCKLL</sequence>
<evidence type="ECO:0000313" key="2">
    <source>
        <dbReference type="Proteomes" id="UP000013526"/>
    </source>
</evidence>
<dbReference type="AlphaFoldDB" id="R1F541"/>
<comment type="caution">
    <text evidence="1">The sequence shown here is derived from an EMBL/GenBank/DDBJ whole genome shotgun (WGS) entry which is preliminary data.</text>
</comment>
<protein>
    <submittedName>
        <fullName evidence="1">Uncharacterized protein</fullName>
    </submittedName>
</protein>
<dbReference type="PATRIC" id="fig|1268236.3.peg.2314"/>
<accession>R1F541</accession>
<dbReference type="Proteomes" id="UP000013526">
    <property type="component" value="Unassembled WGS sequence"/>
</dbReference>
<organism evidence="1 2">
    <name type="scientific">Aeromonas molluscorum 848</name>
    <dbReference type="NCBI Taxonomy" id="1268236"/>
    <lineage>
        <taxon>Bacteria</taxon>
        <taxon>Pseudomonadati</taxon>
        <taxon>Pseudomonadota</taxon>
        <taxon>Gammaproteobacteria</taxon>
        <taxon>Aeromonadales</taxon>
        <taxon>Aeromonadaceae</taxon>
        <taxon>Aeromonas</taxon>
    </lineage>
</organism>
<name>R1F541_9GAMM</name>
<evidence type="ECO:0000313" key="1">
    <source>
        <dbReference type="EMBL" id="EOD54917.1"/>
    </source>
</evidence>
<dbReference type="EMBL" id="AQGQ01000073">
    <property type="protein sequence ID" value="EOD54917.1"/>
    <property type="molecule type" value="Genomic_DNA"/>
</dbReference>
<proteinExistence type="predicted"/>
<keyword evidence="2" id="KW-1185">Reference proteome</keyword>
<gene>
    <name evidence="1" type="ORF">G113_11721</name>
</gene>
<reference evidence="1 2" key="1">
    <citation type="journal article" date="2013" name="Genome Announc.">
        <title>Draft Genome Sequence of Aeromonas molluscorum Strain 848TT, Isolated from Bivalve Molluscs.</title>
        <authorList>
            <person name="Spataro N."/>
            <person name="Farfan M."/>
            <person name="Albarral V."/>
            <person name="Sanglas A."/>
            <person name="Loren J.G."/>
            <person name="Fuste M.C."/>
            <person name="Bosch E."/>
        </authorList>
    </citation>
    <scope>NUCLEOTIDE SEQUENCE [LARGE SCALE GENOMIC DNA]</scope>
    <source>
        <strain evidence="1 2">848</strain>
    </source>
</reference>